<evidence type="ECO:0000313" key="2">
    <source>
        <dbReference type="EMBL" id="CAA9334169.1"/>
    </source>
</evidence>
<feature type="region of interest" description="Disordered" evidence="1">
    <location>
        <begin position="1"/>
        <end position="40"/>
    </location>
</feature>
<gene>
    <name evidence="2" type="ORF">AVDCRST_MAG48-3284</name>
</gene>
<feature type="non-terminal residue" evidence="2">
    <location>
        <position position="40"/>
    </location>
</feature>
<organism evidence="2">
    <name type="scientific">uncultured Friedmanniella sp</name>
    <dbReference type="NCBI Taxonomy" id="335381"/>
    <lineage>
        <taxon>Bacteria</taxon>
        <taxon>Bacillati</taxon>
        <taxon>Actinomycetota</taxon>
        <taxon>Actinomycetes</taxon>
        <taxon>Propionibacteriales</taxon>
        <taxon>Nocardioidaceae</taxon>
        <taxon>Friedmanniella</taxon>
        <taxon>environmental samples</taxon>
    </lineage>
</organism>
<name>A0A6J4LII5_9ACTN</name>
<proteinExistence type="predicted"/>
<reference evidence="2" key="1">
    <citation type="submission" date="2020-02" db="EMBL/GenBank/DDBJ databases">
        <authorList>
            <person name="Meier V. D."/>
        </authorList>
    </citation>
    <scope>NUCLEOTIDE SEQUENCE</scope>
    <source>
        <strain evidence="2">AVDCRST_MAG48</strain>
    </source>
</reference>
<sequence length="40" mass="4408">EVTYGPDEQRPRGRAGPAGRPAVDRPGARLRARQLHDRGD</sequence>
<protein>
    <submittedName>
        <fullName evidence="2">Uncharacterized protein</fullName>
    </submittedName>
</protein>
<accession>A0A6J4LII5</accession>
<dbReference type="AlphaFoldDB" id="A0A6J4LII5"/>
<dbReference type="EMBL" id="CADCTS010000465">
    <property type="protein sequence ID" value="CAA9334169.1"/>
    <property type="molecule type" value="Genomic_DNA"/>
</dbReference>
<evidence type="ECO:0000256" key="1">
    <source>
        <dbReference type="SAM" id="MobiDB-lite"/>
    </source>
</evidence>
<feature type="non-terminal residue" evidence="2">
    <location>
        <position position="1"/>
    </location>
</feature>